<organism evidence="1 2">
    <name type="scientific">Anaerotignum lactatifermentans</name>
    <dbReference type="NCBI Taxonomy" id="160404"/>
    <lineage>
        <taxon>Bacteria</taxon>
        <taxon>Bacillati</taxon>
        <taxon>Bacillota</taxon>
        <taxon>Clostridia</taxon>
        <taxon>Lachnospirales</taxon>
        <taxon>Anaerotignaceae</taxon>
        <taxon>Anaerotignum</taxon>
    </lineage>
</organism>
<accession>A0ABS2GC20</accession>
<evidence type="ECO:0000313" key="1">
    <source>
        <dbReference type="EMBL" id="MBM6878158.1"/>
    </source>
</evidence>
<dbReference type="PANTHER" id="PTHR43106:SF1">
    <property type="entry name" value="DEHYDROGENASE-RELATED"/>
    <property type="match status" value="1"/>
</dbReference>
<dbReference type="RefSeq" id="WP_205133831.1">
    <property type="nucleotide sequence ID" value="NZ_JACSNT010000009.1"/>
</dbReference>
<comment type="caution">
    <text evidence="1">The sequence shown here is derived from an EMBL/GenBank/DDBJ whole genome shotgun (WGS) entry which is preliminary data.</text>
</comment>
<dbReference type="InterPro" id="IPR036188">
    <property type="entry name" value="FAD/NAD-bd_sf"/>
</dbReference>
<evidence type="ECO:0008006" key="3">
    <source>
        <dbReference type="Google" id="ProtNLM"/>
    </source>
</evidence>
<dbReference type="Proteomes" id="UP000729290">
    <property type="component" value="Unassembled WGS sequence"/>
</dbReference>
<dbReference type="PANTHER" id="PTHR43106">
    <property type="entry name" value="DEHYDROGENASE-RELATED"/>
    <property type="match status" value="1"/>
</dbReference>
<evidence type="ECO:0000313" key="2">
    <source>
        <dbReference type="Proteomes" id="UP000729290"/>
    </source>
</evidence>
<reference evidence="1 2" key="1">
    <citation type="journal article" date="2021" name="Sci. Rep.">
        <title>The distribution of antibiotic resistance genes in chicken gut microbiota commensals.</title>
        <authorList>
            <person name="Juricova H."/>
            <person name="Matiasovicova J."/>
            <person name="Kubasova T."/>
            <person name="Cejkova D."/>
            <person name="Rychlik I."/>
        </authorList>
    </citation>
    <scope>NUCLEOTIDE SEQUENCE [LARGE SCALE GENOMIC DNA]</scope>
    <source>
        <strain evidence="1 2">An431b</strain>
    </source>
</reference>
<protein>
    <recommendedName>
        <fullName evidence="3">FAD-dependent oxidoreductase</fullName>
    </recommendedName>
</protein>
<dbReference type="EMBL" id="JACSNV010000010">
    <property type="protein sequence ID" value="MBM6878158.1"/>
    <property type="molecule type" value="Genomic_DNA"/>
</dbReference>
<name>A0ABS2GC20_9FIRM</name>
<gene>
    <name evidence="1" type="ORF">H9X83_08290</name>
</gene>
<dbReference type="SUPFAM" id="SSF51905">
    <property type="entry name" value="FAD/NAD(P)-binding domain"/>
    <property type="match status" value="1"/>
</dbReference>
<keyword evidence="2" id="KW-1185">Reference proteome</keyword>
<proteinExistence type="predicted"/>
<sequence>MPDIFEFGIIGMGPAGIGMAMSLCRTSINNIKNTICFERGSYPSAKICSAFLQNECCHSDICTVISGIGGASTLSSGKISNFPAGSGLVEFFDSEQQLKELLNEIILFLSNKIVLKKVEIDSKIKKDAQEFYEQRHIKYKYYDVYEFDGKDYRNFIQDTIQELKDQGLHIFDNSEVIDVNRDPSDLYFCVKVKTPNGERVFLIRNLILATGALDIQDRLIEKIIGSVKNQYEIGVRIEAPASAFGNILSTHGDLKLKCGSGRTYCVTANGKIISYQTGGAMFLEGSMESSETTDYTNLAVLVKCNDDKEICNFFKRYYEDFCGLPVKQRLVDYINGKISNNTINATLTSAVYGDINTLFPTSINDMIKGFIDDVIIGAMGISKDVVVVVAPELKILRNLQFSENFELDRNFFVIGAATGKFRGILQSFCSGVRCGQLLGRE</sequence>
<dbReference type="Gene3D" id="3.50.50.60">
    <property type="entry name" value="FAD/NAD(P)-binding domain"/>
    <property type="match status" value="1"/>
</dbReference>